<organism evidence="1 2">
    <name type="scientific">Colletotrichum truncatum</name>
    <name type="common">Anthracnose fungus</name>
    <name type="synonym">Colletotrichum capsici</name>
    <dbReference type="NCBI Taxonomy" id="5467"/>
    <lineage>
        <taxon>Eukaryota</taxon>
        <taxon>Fungi</taxon>
        <taxon>Dikarya</taxon>
        <taxon>Ascomycota</taxon>
        <taxon>Pezizomycotina</taxon>
        <taxon>Sordariomycetes</taxon>
        <taxon>Hypocreomycetidae</taxon>
        <taxon>Glomerellales</taxon>
        <taxon>Glomerellaceae</taxon>
        <taxon>Colletotrichum</taxon>
        <taxon>Colletotrichum truncatum species complex</taxon>
    </lineage>
</organism>
<protein>
    <submittedName>
        <fullName evidence="1">Garp complex component</fullName>
    </submittedName>
</protein>
<evidence type="ECO:0000313" key="1">
    <source>
        <dbReference type="EMBL" id="KAL0943998.1"/>
    </source>
</evidence>
<reference evidence="1 2" key="1">
    <citation type="journal article" date="2020" name="Phytopathology">
        <title>Genome Sequence Resources of Colletotrichum truncatum, C. plurivorum, C. musicola, and C. sojae: Four Species Pathogenic to Soybean (Glycine max).</title>
        <authorList>
            <person name="Rogerio F."/>
            <person name="Boufleur T.R."/>
            <person name="Ciampi-Guillardi M."/>
            <person name="Sukno S.A."/>
            <person name="Thon M.R."/>
            <person name="Massola Junior N.S."/>
            <person name="Baroncelli R."/>
        </authorList>
    </citation>
    <scope>NUCLEOTIDE SEQUENCE [LARGE SCALE GENOMIC DNA]</scope>
    <source>
        <strain evidence="1 2">CMES1059</strain>
    </source>
</reference>
<sequence length="1132" mass="124006">MYSSSGARRSVDTISSPTSPSGTRTEFPFHRQGHAYPHHTARRGSTASSIHSIGGSLDTSSSSWANAVLESGQNAISTLLQPPIVRTGLQPHTSAPAFSAHKPPTARDIPPVTLTNIPHVDPSEFKPYLSQVGALYEQLRRVKEQDDERPGSSGRRSSKHDDYAEVDEGHLRPAGRPPPRRKSSIASITSISSLEGPGPLRRNSSGLGRKGGQGPPPLSTIPGVYFDEDFHLENPRIFDVVSERSEVVPPAPGSADDKAGLNGSAIAPRKALATNAILQEKLSWYMDTIEVHLINSISTASTTFFTALGSLRELHSEAAESVDRIKTLRKELEALDDEIAAKGLTIVQKRRRRENVQALNDAVLQLRYIVEGVATCESLVDEGEIDKALSKIDALELLIAGEHDESAEAEPPVLPLSRLRDLRNATALQSVNEDLHQLRFRIGRAYETKFQSLLLADLRRHVETINNRDVLLRWSSSSVRARGGTTRESAAFPAYLSQTQELRKAIMPNILGLHRAQHIATAIAAYREAVLREVRNIIRRPMPSSNDDDNESMMSASTMSGGRQRSNQEKSSILARNLRALDPKDAEDLLKTMYIGVTETLRRLTTQVKVLLDIASCLTEEATAAGLKSPPIRSPLASPTPFDREFPRFDDSPSFEVQEEIHKAMDMPNLVGQAVDMAQDKVLKVLKVRSEQSTHLTLAWFLRYFTLNLYFSNECEAISGRSGTALKTLVNGHIKEFVQQHGESEKQKLAQGMESDQWSAKDFDEKAKALLDQVLESSTKDAAAWTEGTKIWEEQPDEEASNGVAENTPETNGTAKEKARTAEIEGESFLLPNSAILCLEGISHFLHLIGSIPSMATDVATSLITYLQLFNSRCTQLILGAGATRSAGLKNITTRHLALASQALSFIVSLIPHIREFVRRHAGSGAGVSSLMGEFDKVRRLFQEHQNSIYDKLVEIMSGRAAQHSKTMKAIDWDGDKSQSAHSYMETLAKETTTLHRVLTKHLPENSVQMIMGPVFASYKDQLGKVFQAADPKTDTGRDSMLRDVDFFITKLGKLDGFRDAGDYLKNIINSKDIKTVASPPAEKQPDGGSETTASTGASTAEPGSRQSAEESGKTESPSGVEDEPKKSSSST</sequence>
<name>A0ACC3ZJ63_COLTU</name>
<keyword evidence="2" id="KW-1185">Reference proteome</keyword>
<accession>A0ACC3ZJ63</accession>
<proteinExistence type="predicted"/>
<dbReference type="Proteomes" id="UP000805649">
    <property type="component" value="Unassembled WGS sequence"/>
</dbReference>
<gene>
    <name evidence="1" type="ORF">CTRU02_201885</name>
</gene>
<dbReference type="EMBL" id="VUJX02000001">
    <property type="protein sequence ID" value="KAL0943998.1"/>
    <property type="molecule type" value="Genomic_DNA"/>
</dbReference>
<comment type="caution">
    <text evidence="1">The sequence shown here is derived from an EMBL/GenBank/DDBJ whole genome shotgun (WGS) entry which is preliminary data.</text>
</comment>
<evidence type="ECO:0000313" key="2">
    <source>
        <dbReference type="Proteomes" id="UP000805649"/>
    </source>
</evidence>